<reference evidence="1" key="1">
    <citation type="journal article" date="2023" name="Science">
        <title>Genome structures resolve the early diversification of teleost fishes.</title>
        <authorList>
            <person name="Parey E."/>
            <person name="Louis A."/>
            <person name="Montfort J."/>
            <person name="Bouchez O."/>
            <person name="Roques C."/>
            <person name="Iampietro C."/>
            <person name="Lluch J."/>
            <person name="Castinel A."/>
            <person name="Donnadieu C."/>
            <person name="Desvignes T."/>
            <person name="Floi Bucao C."/>
            <person name="Jouanno E."/>
            <person name="Wen M."/>
            <person name="Mejri S."/>
            <person name="Dirks R."/>
            <person name="Jansen H."/>
            <person name="Henkel C."/>
            <person name="Chen W.J."/>
            <person name="Zahm M."/>
            <person name="Cabau C."/>
            <person name="Klopp C."/>
            <person name="Thompson A.W."/>
            <person name="Robinson-Rechavi M."/>
            <person name="Braasch I."/>
            <person name="Lecointre G."/>
            <person name="Bobe J."/>
            <person name="Postlethwait J.H."/>
            <person name="Berthelot C."/>
            <person name="Roest Crollius H."/>
            <person name="Guiguen Y."/>
        </authorList>
    </citation>
    <scope>NUCLEOTIDE SEQUENCE</scope>
    <source>
        <strain evidence="1">WJC10195</strain>
    </source>
</reference>
<evidence type="ECO:0000313" key="2">
    <source>
        <dbReference type="Proteomes" id="UP001152622"/>
    </source>
</evidence>
<dbReference type="Proteomes" id="UP001152622">
    <property type="component" value="Chromosome 4"/>
</dbReference>
<dbReference type="AlphaFoldDB" id="A0A9Q1FRQ0"/>
<sequence length="154" mass="17246">MKEFFQNRAENVKRQCFDSGRAFKGNRAALKVPYLVSLNIAKAKKPHSIGEQLIKPCLKDVCLALLGEEEQIGVPLCAAVKKDIAEHMSGLQQNFQRFFPDPQGSQKLQWVRYPFQAVPSADLGLSQPELEALGVLTDPGSHHAWFQLYLHLSS</sequence>
<dbReference type="PANTHER" id="PTHR45913:SF19">
    <property type="entry name" value="LOW QUALITY PROTEIN: ZINC FINGER BED DOMAIN-CONTAINING PROTEIN 5-LIKE"/>
    <property type="match status" value="1"/>
</dbReference>
<name>A0A9Q1FRQ0_SYNKA</name>
<comment type="caution">
    <text evidence="1">The sequence shown here is derived from an EMBL/GenBank/DDBJ whole genome shotgun (WGS) entry which is preliminary data.</text>
</comment>
<dbReference type="OrthoDB" id="6144063at2759"/>
<keyword evidence="2" id="KW-1185">Reference proteome</keyword>
<accession>A0A9Q1FRQ0</accession>
<gene>
    <name evidence="1" type="ORF">SKAU_G00136550</name>
</gene>
<proteinExistence type="predicted"/>
<organism evidence="1 2">
    <name type="scientific">Synaphobranchus kaupii</name>
    <name type="common">Kaup's arrowtooth eel</name>
    <dbReference type="NCBI Taxonomy" id="118154"/>
    <lineage>
        <taxon>Eukaryota</taxon>
        <taxon>Metazoa</taxon>
        <taxon>Chordata</taxon>
        <taxon>Craniata</taxon>
        <taxon>Vertebrata</taxon>
        <taxon>Euteleostomi</taxon>
        <taxon>Actinopterygii</taxon>
        <taxon>Neopterygii</taxon>
        <taxon>Teleostei</taxon>
        <taxon>Anguilliformes</taxon>
        <taxon>Synaphobranchidae</taxon>
        <taxon>Synaphobranchus</taxon>
    </lineage>
</organism>
<protein>
    <submittedName>
        <fullName evidence="1">Uncharacterized protein</fullName>
    </submittedName>
</protein>
<evidence type="ECO:0000313" key="1">
    <source>
        <dbReference type="EMBL" id="KAJ8364824.1"/>
    </source>
</evidence>
<dbReference type="EMBL" id="JAINUF010000004">
    <property type="protein sequence ID" value="KAJ8364824.1"/>
    <property type="molecule type" value="Genomic_DNA"/>
</dbReference>
<dbReference type="PANTHER" id="PTHR45913">
    <property type="entry name" value="EPM2A-INTERACTING PROTEIN 1"/>
    <property type="match status" value="1"/>
</dbReference>